<evidence type="ECO:0000313" key="5">
    <source>
        <dbReference type="Proteomes" id="UP000683360"/>
    </source>
</evidence>
<dbReference type="InterPro" id="IPR047153">
    <property type="entry name" value="TRIM45/56/19-like"/>
</dbReference>
<feature type="domain" description="B box-type" evidence="3">
    <location>
        <begin position="6"/>
        <end position="53"/>
    </location>
</feature>
<dbReference type="GO" id="GO:0008270">
    <property type="term" value="F:zinc ion binding"/>
    <property type="evidence" value="ECO:0007669"/>
    <property type="project" value="UniProtKB-KW"/>
</dbReference>
<comment type="caution">
    <text evidence="4">The sequence shown here is derived from an EMBL/GenBank/DDBJ whole genome shotgun (WGS) entry which is preliminary data.</text>
</comment>
<dbReference type="CDD" id="cd19757">
    <property type="entry name" value="Bbox1"/>
    <property type="match status" value="1"/>
</dbReference>
<dbReference type="PANTHER" id="PTHR25462:SF296">
    <property type="entry name" value="MEIOTIC P26, ISOFORM F"/>
    <property type="match status" value="1"/>
</dbReference>
<dbReference type="SUPFAM" id="SSF57845">
    <property type="entry name" value="B-box zinc-binding domain"/>
    <property type="match status" value="1"/>
</dbReference>
<dbReference type="Proteomes" id="UP000683360">
    <property type="component" value="Unassembled WGS sequence"/>
</dbReference>
<reference evidence="4" key="1">
    <citation type="submission" date="2021-03" db="EMBL/GenBank/DDBJ databases">
        <authorList>
            <person name="Bekaert M."/>
        </authorList>
    </citation>
    <scope>NUCLEOTIDE SEQUENCE</scope>
</reference>
<proteinExistence type="predicted"/>
<gene>
    <name evidence="4" type="ORF">MEDL_64453</name>
</gene>
<dbReference type="Gene3D" id="3.30.160.60">
    <property type="entry name" value="Classic Zinc Finger"/>
    <property type="match status" value="1"/>
</dbReference>
<evidence type="ECO:0000259" key="3">
    <source>
        <dbReference type="PROSITE" id="PS50119"/>
    </source>
</evidence>
<keyword evidence="2" id="KW-0175">Coiled coil</keyword>
<keyword evidence="1" id="KW-0862">Zinc</keyword>
<keyword evidence="1" id="KW-0863">Zinc-finger</keyword>
<dbReference type="PROSITE" id="PS50119">
    <property type="entry name" value="ZF_BBOX"/>
    <property type="match status" value="2"/>
</dbReference>
<keyword evidence="1" id="KW-0479">Metal-binding</keyword>
<dbReference type="OrthoDB" id="6121460at2759"/>
<protein>
    <recommendedName>
        <fullName evidence="3">B box-type domain-containing protein</fullName>
    </recommendedName>
</protein>
<organism evidence="4 5">
    <name type="scientific">Mytilus edulis</name>
    <name type="common">Blue mussel</name>
    <dbReference type="NCBI Taxonomy" id="6550"/>
    <lineage>
        <taxon>Eukaryota</taxon>
        <taxon>Metazoa</taxon>
        <taxon>Spiralia</taxon>
        <taxon>Lophotrochozoa</taxon>
        <taxon>Mollusca</taxon>
        <taxon>Bivalvia</taxon>
        <taxon>Autobranchia</taxon>
        <taxon>Pteriomorphia</taxon>
        <taxon>Mytilida</taxon>
        <taxon>Mytiloidea</taxon>
        <taxon>Mytilidae</taxon>
        <taxon>Mytilinae</taxon>
        <taxon>Mytilus</taxon>
    </lineage>
</organism>
<feature type="domain" description="B box-type" evidence="3">
    <location>
        <begin position="65"/>
        <end position="107"/>
    </location>
</feature>
<name>A0A8S3V8Y7_MYTED</name>
<keyword evidence="5" id="KW-1185">Reference proteome</keyword>
<feature type="coiled-coil region" evidence="2">
    <location>
        <begin position="138"/>
        <end position="172"/>
    </location>
</feature>
<dbReference type="EMBL" id="CAJPWZ010003134">
    <property type="protein sequence ID" value="CAG2252916.1"/>
    <property type="molecule type" value="Genomic_DNA"/>
</dbReference>
<evidence type="ECO:0000256" key="2">
    <source>
        <dbReference type="SAM" id="Coils"/>
    </source>
</evidence>
<evidence type="ECO:0000313" key="4">
    <source>
        <dbReference type="EMBL" id="CAG2252916.1"/>
    </source>
</evidence>
<accession>A0A8S3V8Y7</accession>
<dbReference type="PANTHER" id="PTHR25462">
    <property type="entry name" value="BONUS, ISOFORM C-RELATED"/>
    <property type="match status" value="1"/>
</dbReference>
<dbReference type="AlphaFoldDB" id="A0A8S3V8Y7"/>
<dbReference type="InterPro" id="IPR000315">
    <property type="entry name" value="Znf_B-box"/>
</dbReference>
<evidence type="ECO:0000256" key="1">
    <source>
        <dbReference type="PROSITE-ProRule" id="PRU00024"/>
    </source>
</evidence>
<sequence>MANSFHQCGVCTSRHVSKLSVVWCSVCDEGLCPDCAEHHSLSKASRNHETVPIDDYYKLPSFISNIILHCDEHEEKYQLYCKEHNAMLCRKCVISENHVECKVIFPIEDVIQNAKSSVAFTEIESSFQEMKENLKLILDDRQKNVSSLSDSKQKLESEISAIRCQINQHLDKIQDHLIAELNKAVENSTNQIQSFIASLRNNQREIDECIEDIEVIKKYATDLQSFLGIKQLENKLNETENKILLWTDSNNLGLTVVSYQSNTLLQNISNRNNYVQ</sequence>